<dbReference type="GO" id="GO:0016491">
    <property type="term" value="F:oxidoreductase activity"/>
    <property type="evidence" value="ECO:0007669"/>
    <property type="project" value="UniProtKB-KW"/>
</dbReference>
<dbReference type="AlphaFoldDB" id="A0A1N6GW99"/>
<keyword evidence="7" id="KW-1185">Reference proteome</keyword>
<dbReference type="PROSITE" id="PS00079">
    <property type="entry name" value="MULTICOPPER_OXIDASE1"/>
    <property type="match status" value="1"/>
</dbReference>
<reference evidence="6 7" key="1">
    <citation type="submission" date="2016-12" db="EMBL/GenBank/DDBJ databases">
        <authorList>
            <person name="Song W.-J."/>
            <person name="Kurnit D.M."/>
        </authorList>
    </citation>
    <scope>NUCLEOTIDE SEQUENCE [LARGE SCALE GENOMIC DNA]</scope>
    <source>
        <strain evidence="6 7">ATCC 49181</strain>
    </source>
</reference>
<dbReference type="InterPro" id="IPR011706">
    <property type="entry name" value="Cu-oxidase_C"/>
</dbReference>
<feature type="domain" description="Plastocyanin-like" evidence="4">
    <location>
        <begin position="534"/>
        <end position="674"/>
    </location>
</feature>
<evidence type="ECO:0000256" key="3">
    <source>
        <dbReference type="SAM" id="Phobius"/>
    </source>
</evidence>
<protein>
    <submittedName>
        <fullName evidence="6">Multicopper oxidase with three cupredoxin domains (Includes cell division protein FtsP and spore coat protein CotA)</fullName>
    </submittedName>
</protein>
<dbReference type="Proteomes" id="UP000185062">
    <property type="component" value="Unassembled WGS sequence"/>
</dbReference>
<dbReference type="PANTHER" id="PTHR11709">
    <property type="entry name" value="MULTI-COPPER OXIDASE"/>
    <property type="match status" value="1"/>
</dbReference>
<evidence type="ECO:0000259" key="5">
    <source>
        <dbReference type="Pfam" id="PF07732"/>
    </source>
</evidence>
<dbReference type="PROSITE" id="PS00080">
    <property type="entry name" value="MULTICOPPER_OXIDASE2"/>
    <property type="match status" value="1"/>
</dbReference>
<dbReference type="eggNOG" id="COG2132">
    <property type="taxonomic scope" value="Bacteria"/>
</dbReference>
<dbReference type="PANTHER" id="PTHR11709:SF518">
    <property type="entry name" value="MULTICOPPER OXIDASE"/>
    <property type="match status" value="1"/>
</dbReference>
<keyword evidence="1" id="KW-0479">Metal-binding</keyword>
<feature type="transmembrane region" description="Helical" evidence="3">
    <location>
        <begin position="21"/>
        <end position="39"/>
    </location>
</feature>
<keyword evidence="6" id="KW-0131">Cell cycle</keyword>
<dbReference type="SUPFAM" id="SSF49503">
    <property type="entry name" value="Cupredoxins"/>
    <property type="match status" value="3"/>
</dbReference>
<evidence type="ECO:0000259" key="4">
    <source>
        <dbReference type="Pfam" id="PF07731"/>
    </source>
</evidence>
<gene>
    <name evidence="6" type="ORF">SAMN02743940_0897</name>
</gene>
<dbReference type="InterPro" id="IPR033138">
    <property type="entry name" value="Cu_oxidase_CS"/>
</dbReference>
<sequence length="688" mass="76459">MKHVDLQHRILRSILPWATKLGYYGALGVLLLCAPMVVAEDYSNVPIDNPPSAILKAFGAKESPKRMGTAALPDEIFAREGEVEWTAHIRMVNGKIFNPYSGKYNKVNLRAYQGEGVDPSVPFVAPTINLKPGETFRLNLFNDLPTNDPSCTDVTDVTDVNIPHCFNTTNMHTHGLWISPSGNSDNVLLRVPPETSFNYEFNLPQDHPAGTFWYHPHLHGSTALQVGSGMAGALIIHGDRLPQQDRTGDVDTLLRDRSGKPFRERVVLLQQTPYACRDENGAIKVALNGYWICDTDDVGTISNYDQFGPGTWERSGRHTTINGRVLPLFDGSRSGQLERWRLIHAGIRDSIKFRFYKFTGDNAKLASAAAYTAGSAKKREALVRNICSGAPLEQFSMATDGLTRGALREQTTSELHPGYREDLLVVFPEPGIYCLVDAEAPENETVADEDKSRALLGFVTVAKGLDINANTITNYVRHTLIEAARVHMPDDVKDRVVADLQSHLGLESFEPHPSLETTQPDGTQTLGFNIATQSSPAIFQVGNLDENGKLINAAPYDPDRIDRNLPLGTVQDWELKTFLADHPFHIHVNPFQVIEILDRDGNDVSTNAPGNTSMYAGLKGAWKDTLFVAKQADPDQTPYRIRIRTKYQRYVGEFVLHCHILDHEDQGMMQNVRIVPISVQGKPLYGHH</sequence>
<keyword evidence="6" id="KW-0132">Cell division</keyword>
<feature type="domain" description="Plastocyanin-like" evidence="5">
    <location>
        <begin position="167"/>
        <end position="238"/>
    </location>
</feature>
<keyword evidence="6" id="KW-0167">Capsid protein</keyword>
<dbReference type="InterPro" id="IPR002355">
    <property type="entry name" value="Cu_oxidase_Cu_BS"/>
</dbReference>
<proteinExistence type="predicted"/>
<keyword evidence="2" id="KW-0560">Oxidoreductase</keyword>
<dbReference type="GO" id="GO:0051301">
    <property type="term" value="P:cell division"/>
    <property type="evidence" value="ECO:0007669"/>
    <property type="project" value="UniProtKB-KW"/>
</dbReference>
<accession>A0A1N6GW99</accession>
<evidence type="ECO:0000313" key="6">
    <source>
        <dbReference type="EMBL" id="SIO11808.1"/>
    </source>
</evidence>
<dbReference type="Gene3D" id="2.60.40.420">
    <property type="entry name" value="Cupredoxins - blue copper proteins"/>
    <property type="match status" value="3"/>
</dbReference>
<dbReference type="CDD" id="cd13900">
    <property type="entry name" value="CuRO_3_Tth-MCO_like"/>
    <property type="match status" value="1"/>
</dbReference>
<dbReference type="InterPro" id="IPR008972">
    <property type="entry name" value="Cupredoxin"/>
</dbReference>
<keyword evidence="3" id="KW-0812">Transmembrane</keyword>
<dbReference type="InterPro" id="IPR045087">
    <property type="entry name" value="Cu-oxidase_fam"/>
</dbReference>
<keyword evidence="3" id="KW-0472">Membrane</keyword>
<name>A0A1N6GW99_9PROT</name>
<dbReference type="Pfam" id="PF07732">
    <property type="entry name" value="Cu-oxidase_3"/>
    <property type="match status" value="1"/>
</dbReference>
<keyword evidence="3" id="KW-1133">Transmembrane helix</keyword>
<evidence type="ECO:0000313" key="7">
    <source>
        <dbReference type="Proteomes" id="UP000185062"/>
    </source>
</evidence>
<dbReference type="GO" id="GO:0005507">
    <property type="term" value="F:copper ion binding"/>
    <property type="evidence" value="ECO:0007669"/>
    <property type="project" value="InterPro"/>
</dbReference>
<evidence type="ECO:0000256" key="1">
    <source>
        <dbReference type="ARBA" id="ARBA00022723"/>
    </source>
</evidence>
<keyword evidence="6" id="KW-0946">Virion</keyword>
<dbReference type="STRING" id="44575.SAMN05216419_1002104"/>
<dbReference type="EMBL" id="FSRO01000001">
    <property type="protein sequence ID" value="SIO11808.1"/>
    <property type="molecule type" value="Genomic_DNA"/>
</dbReference>
<dbReference type="InterPro" id="IPR011707">
    <property type="entry name" value="Cu-oxidase-like_N"/>
</dbReference>
<dbReference type="Pfam" id="PF07731">
    <property type="entry name" value="Cu-oxidase_2"/>
    <property type="match status" value="1"/>
</dbReference>
<dbReference type="RefSeq" id="WP_051537478.1">
    <property type="nucleotide sequence ID" value="NZ_FSRO01000001.1"/>
</dbReference>
<organism evidence="6 7">
    <name type="scientific">Nitrosomonas cryotolerans ATCC 49181</name>
    <dbReference type="NCBI Taxonomy" id="1131553"/>
    <lineage>
        <taxon>Bacteria</taxon>
        <taxon>Pseudomonadati</taxon>
        <taxon>Pseudomonadota</taxon>
        <taxon>Betaproteobacteria</taxon>
        <taxon>Nitrosomonadales</taxon>
        <taxon>Nitrosomonadaceae</taxon>
        <taxon>Nitrosomonas</taxon>
    </lineage>
</organism>
<dbReference type="CDD" id="cd13853">
    <property type="entry name" value="CuRO_1_Tth-MCO_like"/>
    <property type="match status" value="1"/>
</dbReference>
<evidence type="ECO:0000256" key="2">
    <source>
        <dbReference type="ARBA" id="ARBA00023002"/>
    </source>
</evidence>